<sequence>MSAMSAATTVVVLGNERVRRRARQSTAHATGQKRDPSDVFMQFQTMKFRTDILHERLEGGIEPSIIHCPAKTAIEVECSNPGRQIVILLFMVYTMEQLEGPAEERQGENHRLDGQESFLLAISTLAPPAETSAIHQHLEYSVTDLTGIYSFLETFESKNQARQCHKWLWDEVKPSGTKQGGGDTPKPKAESKTEEVAGKCGFGKLGEERSSKNEGVLPDAKEREHLASITECANLDTWTCGFRYKPINRIFRGWKMLKVSAKFDMRREVAHTRLAL</sequence>
<evidence type="ECO:0000313" key="3">
    <source>
        <dbReference type="Proteomes" id="UP000186817"/>
    </source>
</evidence>
<comment type="caution">
    <text evidence="2">The sequence shown here is derived from an EMBL/GenBank/DDBJ whole genome shotgun (WGS) entry which is preliminary data.</text>
</comment>
<dbReference type="Proteomes" id="UP000186817">
    <property type="component" value="Unassembled WGS sequence"/>
</dbReference>
<gene>
    <name evidence="2" type="ORF">AK812_SmicGene28926</name>
</gene>
<dbReference type="EMBL" id="LSRX01000752">
    <property type="protein sequence ID" value="OLP89608.1"/>
    <property type="molecule type" value="Genomic_DNA"/>
</dbReference>
<name>A0A1Q9D353_SYMMI</name>
<evidence type="ECO:0000313" key="2">
    <source>
        <dbReference type="EMBL" id="OLP89608.1"/>
    </source>
</evidence>
<proteinExistence type="predicted"/>
<feature type="region of interest" description="Disordered" evidence="1">
    <location>
        <begin position="175"/>
        <end position="196"/>
    </location>
</feature>
<keyword evidence="3" id="KW-1185">Reference proteome</keyword>
<organism evidence="2 3">
    <name type="scientific">Symbiodinium microadriaticum</name>
    <name type="common">Dinoflagellate</name>
    <name type="synonym">Zooxanthella microadriatica</name>
    <dbReference type="NCBI Taxonomy" id="2951"/>
    <lineage>
        <taxon>Eukaryota</taxon>
        <taxon>Sar</taxon>
        <taxon>Alveolata</taxon>
        <taxon>Dinophyceae</taxon>
        <taxon>Suessiales</taxon>
        <taxon>Symbiodiniaceae</taxon>
        <taxon>Symbiodinium</taxon>
    </lineage>
</organism>
<protein>
    <submittedName>
        <fullName evidence="2">Uncharacterized protein</fullName>
    </submittedName>
</protein>
<reference evidence="2 3" key="1">
    <citation type="submission" date="2016-02" db="EMBL/GenBank/DDBJ databases">
        <title>Genome analysis of coral dinoflagellate symbionts highlights evolutionary adaptations to a symbiotic lifestyle.</title>
        <authorList>
            <person name="Aranda M."/>
            <person name="Li Y."/>
            <person name="Liew Y.J."/>
            <person name="Baumgarten S."/>
            <person name="Simakov O."/>
            <person name="Wilson M."/>
            <person name="Piel J."/>
            <person name="Ashoor H."/>
            <person name="Bougouffa S."/>
            <person name="Bajic V.B."/>
            <person name="Ryu T."/>
            <person name="Ravasi T."/>
            <person name="Bayer T."/>
            <person name="Micklem G."/>
            <person name="Kim H."/>
            <person name="Bhak J."/>
            <person name="Lajeunesse T.C."/>
            <person name="Voolstra C.R."/>
        </authorList>
    </citation>
    <scope>NUCLEOTIDE SEQUENCE [LARGE SCALE GENOMIC DNA]</scope>
    <source>
        <strain evidence="2 3">CCMP2467</strain>
    </source>
</reference>
<evidence type="ECO:0000256" key="1">
    <source>
        <dbReference type="SAM" id="MobiDB-lite"/>
    </source>
</evidence>
<accession>A0A1Q9D353</accession>
<feature type="compositionally biased region" description="Basic and acidic residues" evidence="1">
    <location>
        <begin position="185"/>
        <end position="196"/>
    </location>
</feature>
<dbReference type="AlphaFoldDB" id="A0A1Q9D353"/>